<evidence type="ECO:0000259" key="1">
    <source>
        <dbReference type="Pfam" id="PF13358"/>
    </source>
</evidence>
<dbReference type="AlphaFoldDB" id="A0A225DKT7"/>
<dbReference type="Proteomes" id="UP000214646">
    <property type="component" value="Unassembled WGS sequence"/>
</dbReference>
<protein>
    <submittedName>
        <fullName evidence="2">Mobile element protein</fullName>
    </submittedName>
</protein>
<evidence type="ECO:0000313" key="3">
    <source>
        <dbReference type="Proteomes" id="UP000214646"/>
    </source>
</evidence>
<dbReference type="Gene3D" id="3.30.420.10">
    <property type="entry name" value="Ribonuclease H-like superfamily/Ribonuclease H"/>
    <property type="match status" value="1"/>
</dbReference>
<gene>
    <name evidence="2" type="ORF">FRUB_06280</name>
</gene>
<keyword evidence="3" id="KW-1185">Reference proteome</keyword>
<dbReference type="OrthoDB" id="427021at2"/>
<accession>A0A225DKT7</accession>
<dbReference type="InterPro" id="IPR038717">
    <property type="entry name" value="Tc1-like_DDE_dom"/>
</dbReference>
<dbReference type="GO" id="GO:0003676">
    <property type="term" value="F:nucleic acid binding"/>
    <property type="evidence" value="ECO:0007669"/>
    <property type="project" value="InterPro"/>
</dbReference>
<comment type="caution">
    <text evidence="2">The sequence shown here is derived from an EMBL/GenBank/DDBJ whole genome shotgun (WGS) entry which is preliminary data.</text>
</comment>
<dbReference type="InterPro" id="IPR036397">
    <property type="entry name" value="RNaseH_sf"/>
</dbReference>
<name>A0A225DKT7_9BACT</name>
<sequence length="120" mass="13680">MTAAVFLVFPDRLVRGTTGQVFLIVDRLRAHLTPEVRVWVAARADRIEVFVLPRYAPARNPVEYRNHDLKGRVSATGLPHDAAEVRSRIQEVMRTLLHLPDRVMSYFQHPSTQYATAMNG</sequence>
<organism evidence="2 3">
    <name type="scientific">Fimbriiglobus ruber</name>
    <dbReference type="NCBI Taxonomy" id="1908690"/>
    <lineage>
        <taxon>Bacteria</taxon>
        <taxon>Pseudomonadati</taxon>
        <taxon>Planctomycetota</taxon>
        <taxon>Planctomycetia</taxon>
        <taxon>Gemmatales</taxon>
        <taxon>Gemmataceae</taxon>
        <taxon>Fimbriiglobus</taxon>
    </lineage>
</organism>
<dbReference type="EMBL" id="NIDE01000011">
    <property type="protein sequence ID" value="OWK39198.1"/>
    <property type="molecule type" value="Genomic_DNA"/>
</dbReference>
<reference evidence="3" key="1">
    <citation type="submission" date="2017-06" db="EMBL/GenBank/DDBJ databases">
        <title>Genome analysis of Fimbriiglobus ruber SP5, the first member of the order Planctomycetales with confirmed chitinolytic capability.</title>
        <authorList>
            <person name="Ravin N.V."/>
            <person name="Rakitin A.L."/>
            <person name="Ivanova A.A."/>
            <person name="Beletsky A.V."/>
            <person name="Kulichevskaya I.S."/>
            <person name="Mardanov A.V."/>
            <person name="Dedysh S.N."/>
        </authorList>
    </citation>
    <scope>NUCLEOTIDE SEQUENCE [LARGE SCALE GENOMIC DNA]</scope>
    <source>
        <strain evidence="3">SP5</strain>
    </source>
</reference>
<evidence type="ECO:0000313" key="2">
    <source>
        <dbReference type="EMBL" id="OWK39198.1"/>
    </source>
</evidence>
<proteinExistence type="predicted"/>
<dbReference type="Pfam" id="PF13358">
    <property type="entry name" value="DDE_3"/>
    <property type="match status" value="1"/>
</dbReference>
<feature type="domain" description="Tc1-like transposase DDE" evidence="1">
    <location>
        <begin position="2"/>
        <end position="76"/>
    </location>
</feature>